<dbReference type="Proteomes" id="UP000293162">
    <property type="component" value="Unassembled WGS sequence"/>
</dbReference>
<evidence type="ECO:0000313" key="3">
    <source>
        <dbReference type="Proteomes" id="UP000293162"/>
    </source>
</evidence>
<dbReference type="OrthoDB" id="5522116at2"/>
<accession>A0A4Q5LZD9</accession>
<sequence>MKCQLFYLIVILAFITACSNKEADSIMNQEIIIKGGYFFGECFGTCQATVEIIGTTVKYTGKDNSKNNAEKQCSAKVSARVISDLEAAIDFDEFGKLPMVIGCPDCADGGAQWIEIVKSGESHKVVFDYNRPPDAIKELANFFSAQFTNFKNCR</sequence>
<keyword evidence="1" id="KW-0732">Signal</keyword>
<feature type="chain" id="PRO_5020219181" description="Lipoprotein" evidence="1">
    <location>
        <begin position="24"/>
        <end position="154"/>
    </location>
</feature>
<name>A0A4Q5LZD9_9BACT</name>
<reference evidence="2 3" key="1">
    <citation type="submission" date="2019-02" db="EMBL/GenBank/DDBJ databases">
        <title>Bacterial novel species Emticicia sp. 17J42-9 isolated from soil.</title>
        <authorList>
            <person name="Jung H.-Y."/>
        </authorList>
    </citation>
    <scope>NUCLEOTIDE SEQUENCE [LARGE SCALE GENOMIC DNA]</scope>
    <source>
        <strain evidence="2 3">17J42-9</strain>
    </source>
</reference>
<gene>
    <name evidence="2" type="ORF">EWM59_13460</name>
</gene>
<feature type="signal peptide" evidence="1">
    <location>
        <begin position="1"/>
        <end position="23"/>
    </location>
</feature>
<evidence type="ECO:0000313" key="2">
    <source>
        <dbReference type="EMBL" id="RYU95055.1"/>
    </source>
</evidence>
<organism evidence="2 3">
    <name type="scientific">Emticicia agri</name>
    <dbReference type="NCBI Taxonomy" id="2492393"/>
    <lineage>
        <taxon>Bacteria</taxon>
        <taxon>Pseudomonadati</taxon>
        <taxon>Bacteroidota</taxon>
        <taxon>Cytophagia</taxon>
        <taxon>Cytophagales</taxon>
        <taxon>Leadbetterellaceae</taxon>
        <taxon>Emticicia</taxon>
    </lineage>
</organism>
<dbReference type="AlphaFoldDB" id="A0A4Q5LZD9"/>
<comment type="caution">
    <text evidence="2">The sequence shown here is derived from an EMBL/GenBank/DDBJ whole genome shotgun (WGS) entry which is preliminary data.</text>
</comment>
<proteinExistence type="predicted"/>
<evidence type="ECO:0008006" key="4">
    <source>
        <dbReference type="Google" id="ProtNLM"/>
    </source>
</evidence>
<protein>
    <recommendedName>
        <fullName evidence="4">Lipoprotein</fullName>
    </recommendedName>
</protein>
<evidence type="ECO:0000256" key="1">
    <source>
        <dbReference type="SAM" id="SignalP"/>
    </source>
</evidence>
<keyword evidence="3" id="KW-1185">Reference proteome</keyword>
<dbReference type="PROSITE" id="PS51257">
    <property type="entry name" value="PROKAR_LIPOPROTEIN"/>
    <property type="match status" value="1"/>
</dbReference>
<dbReference type="EMBL" id="SEWF01000018">
    <property type="protein sequence ID" value="RYU95055.1"/>
    <property type="molecule type" value="Genomic_DNA"/>
</dbReference>